<dbReference type="GO" id="GO:0000976">
    <property type="term" value="F:transcription cis-regulatory region binding"/>
    <property type="evidence" value="ECO:0007669"/>
    <property type="project" value="TreeGrafter"/>
</dbReference>
<reference evidence="5" key="1">
    <citation type="journal article" date="2021" name="Nat. Commun.">
        <title>Genetic determinants of endophytism in the Arabidopsis root mycobiome.</title>
        <authorList>
            <person name="Mesny F."/>
            <person name="Miyauchi S."/>
            <person name="Thiergart T."/>
            <person name="Pickel B."/>
            <person name="Atanasova L."/>
            <person name="Karlsson M."/>
            <person name="Huettel B."/>
            <person name="Barry K.W."/>
            <person name="Haridas S."/>
            <person name="Chen C."/>
            <person name="Bauer D."/>
            <person name="Andreopoulos W."/>
            <person name="Pangilinan J."/>
            <person name="LaButti K."/>
            <person name="Riley R."/>
            <person name="Lipzen A."/>
            <person name="Clum A."/>
            <person name="Drula E."/>
            <person name="Henrissat B."/>
            <person name="Kohler A."/>
            <person name="Grigoriev I.V."/>
            <person name="Martin F.M."/>
            <person name="Hacquard S."/>
        </authorList>
    </citation>
    <scope>NUCLEOTIDE SEQUENCE</scope>
    <source>
        <strain evidence="5">MPI-SDFR-AT-0117</strain>
    </source>
</reference>
<dbReference type="Pfam" id="PF00172">
    <property type="entry name" value="Zn_clus"/>
    <property type="match status" value="1"/>
</dbReference>
<dbReference type="Gene3D" id="4.10.240.10">
    <property type="entry name" value="Zn(2)-C6 fungal-type DNA-binding domain"/>
    <property type="match status" value="1"/>
</dbReference>
<dbReference type="Pfam" id="PF11951">
    <property type="entry name" value="Fungal_trans_2"/>
    <property type="match status" value="1"/>
</dbReference>
<evidence type="ECO:0000313" key="5">
    <source>
        <dbReference type="EMBL" id="KAH6695277.1"/>
    </source>
</evidence>
<dbReference type="InterPro" id="IPR036864">
    <property type="entry name" value="Zn2-C6_fun-type_DNA-bd_sf"/>
</dbReference>
<keyword evidence="2" id="KW-0539">Nucleus</keyword>
<comment type="caution">
    <text evidence="5">The sequence shown here is derived from an EMBL/GenBank/DDBJ whole genome shotgun (WGS) entry which is preliminary data.</text>
</comment>
<dbReference type="PROSITE" id="PS50048">
    <property type="entry name" value="ZN2_CY6_FUNGAL_2"/>
    <property type="match status" value="1"/>
</dbReference>
<feature type="domain" description="Zn(2)-C6 fungal-type" evidence="4">
    <location>
        <begin position="27"/>
        <end position="57"/>
    </location>
</feature>
<dbReference type="CDD" id="cd00067">
    <property type="entry name" value="GAL4"/>
    <property type="match status" value="1"/>
</dbReference>
<evidence type="ECO:0000259" key="4">
    <source>
        <dbReference type="PROSITE" id="PS50048"/>
    </source>
</evidence>
<dbReference type="OrthoDB" id="5319341at2759"/>
<feature type="region of interest" description="Disordered" evidence="3">
    <location>
        <begin position="180"/>
        <end position="220"/>
    </location>
</feature>
<dbReference type="PANTHER" id="PTHR37534">
    <property type="entry name" value="TRANSCRIPTIONAL ACTIVATOR PROTEIN UGA3"/>
    <property type="match status" value="1"/>
</dbReference>
<dbReference type="GO" id="GO:0008270">
    <property type="term" value="F:zinc ion binding"/>
    <property type="evidence" value="ECO:0007669"/>
    <property type="project" value="InterPro"/>
</dbReference>
<dbReference type="PANTHER" id="PTHR37534:SF3">
    <property type="entry name" value="ZN(II)2CYS6 TRANSCRIPTION FACTOR (EUROFUNG)"/>
    <property type="match status" value="1"/>
</dbReference>
<evidence type="ECO:0000256" key="2">
    <source>
        <dbReference type="ARBA" id="ARBA00023242"/>
    </source>
</evidence>
<sequence length="618" mass="68683">MEGADSAPAPKKRIRKPRGRGLRTKTGCLTCRKRHKKCDEKQPVCGPCGIADRECVYPPNVGVQRNGHRDPRDSTSQQPPGPSRSPSLSPSPLDPEPHPDTHQSVTGRSPLATFAQAAAGTVPSPGFPMTHPSPVGLSLGDGFNFGYSPDTVSSELWSADFASTRWLSLLATDAANADSGFSLHPSPAPPDPDDAEGRPAKAKRPGPPRHYTATGDPERRTWQLERDMTLTNHEAILFRHFTEHVARWLDLLDASTPFAARATRLALRNVGVMKAILALAAKHMITTEASRGGNMQSLLAPAEHGGTDESMQYYYETLHYVQEALAYNSYTYSEELLVTVIAISSYEMLDESDGRGNWQRHLKGVFWIQRSQNTDGECGGLRQAIWWSWLRQDIWAAFREKRRCLSIWKPTLSVRELDQDQLARRTLYLLALAVNYCAQSRAIEIPEAAITDPSASEQRARAREDLLRKMEDLRSLWGERFRPLPAAARGPADVFSPLWIHPPHFGIAVQAYSFAQILITLHSPIPPGFNGYLKAQRTLSEAVDTICGVAMELSDPGAQIFSAQCLYGAGLCVQEPVKRERIVAMMEDCEARVGWAPMANWRHDLRQEWAKADSEHRV</sequence>
<feature type="compositionally biased region" description="Basic residues" evidence="3">
    <location>
        <begin position="10"/>
        <end position="23"/>
    </location>
</feature>
<dbReference type="EMBL" id="JAGSXJ010000002">
    <property type="protein sequence ID" value="KAH6695277.1"/>
    <property type="molecule type" value="Genomic_DNA"/>
</dbReference>
<dbReference type="PROSITE" id="PS00463">
    <property type="entry name" value="ZN2_CY6_FUNGAL_1"/>
    <property type="match status" value="1"/>
</dbReference>
<dbReference type="AlphaFoldDB" id="A0A9P8VKN1"/>
<comment type="subcellular location">
    <subcellularLocation>
        <location evidence="1">Nucleus</location>
    </subcellularLocation>
</comment>
<evidence type="ECO:0000313" key="6">
    <source>
        <dbReference type="Proteomes" id="UP000770015"/>
    </source>
</evidence>
<dbReference type="GO" id="GO:0000981">
    <property type="term" value="F:DNA-binding transcription factor activity, RNA polymerase II-specific"/>
    <property type="evidence" value="ECO:0007669"/>
    <property type="project" value="InterPro"/>
</dbReference>
<dbReference type="GO" id="GO:0045944">
    <property type="term" value="P:positive regulation of transcription by RNA polymerase II"/>
    <property type="evidence" value="ECO:0007669"/>
    <property type="project" value="TreeGrafter"/>
</dbReference>
<organism evidence="5 6">
    <name type="scientific">Plectosphaerella plurivora</name>
    <dbReference type="NCBI Taxonomy" id="936078"/>
    <lineage>
        <taxon>Eukaryota</taxon>
        <taxon>Fungi</taxon>
        <taxon>Dikarya</taxon>
        <taxon>Ascomycota</taxon>
        <taxon>Pezizomycotina</taxon>
        <taxon>Sordariomycetes</taxon>
        <taxon>Hypocreomycetidae</taxon>
        <taxon>Glomerellales</taxon>
        <taxon>Plectosphaerellaceae</taxon>
        <taxon>Plectosphaerella</taxon>
    </lineage>
</organism>
<accession>A0A9P8VKN1</accession>
<proteinExistence type="predicted"/>
<dbReference type="SMART" id="SM00066">
    <property type="entry name" value="GAL4"/>
    <property type="match status" value="1"/>
</dbReference>
<feature type="region of interest" description="Disordered" evidence="3">
    <location>
        <begin position="1"/>
        <end position="106"/>
    </location>
</feature>
<dbReference type="InterPro" id="IPR021858">
    <property type="entry name" value="Fun_TF"/>
</dbReference>
<evidence type="ECO:0000256" key="1">
    <source>
        <dbReference type="ARBA" id="ARBA00004123"/>
    </source>
</evidence>
<dbReference type="InterPro" id="IPR001138">
    <property type="entry name" value="Zn2Cys6_DnaBD"/>
</dbReference>
<dbReference type="Proteomes" id="UP000770015">
    <property type="component" value="Unassembled WGS sequence"/>
</dbReference>
<dbReference type="GO" id="GO:0005634">
    <property type="term" value="C:nucleus"/>
    <property type="evidence" value="ECO:0007669"/>
    <property type="project" value="UniProtKB-SubCell"/>
</dbReference>
<protein>
    <recommendedName>
        <fullName evidence="4">Zn(2)-C6 fungal-type domain-containing protein</fullName>
    </recommendedName>
</protein>
<dbReference type="SUPFAM" id="SSF57701">
    <property type="entry name" value="Zn2/Cys6 DNA-binding domain"/>
    <property type="match status" value="1"/>
</dbReference>
<evidence type="ECO:0000256" key="3">
    <source>
        <dbReference type="SAM" id="MobiDB-lite"/>
    </source>
</evidence>
<feature type="compositionally biased region" description="Low complexity" evidence="3">
    <location>
        <begin position="74"/>
        <end position="91"/>
    </location>
</feature>
<name>A0A9P8VKN1_9PEZI</name>
<keyword evidence="6" id="KW-1185">Reference proteome</keyword>
<gene>
    <name evidence="5" type="ORF">F5X68DRAFT_163536</name>
</gene>